<evidence type="ECO:0000256" key="1">
    <source>
        <dbReference type="SAM" id="MobiDB-lite"/>
    </source>
</evidence>
<keyword evidence="2" id="KW-0812">Transmembrane</keyword>
<reference evidence="4 5" key="1">
    <citation type="submission" date="2018-09" db="EMBL/GenBank/DDBJ databases">
        <title>Draft genome of Simplicispira sp. NY-02.</title>
        <authorList>
            <person name="Im W.T."/>
        </authorList>
    </citation>
    <scope>NUCLEOTIDE SEQUENCE [LARGE SCALE GENOMIC DNA]</scope>
    <source>
        <strain evidence="4 5">NY-02</strain>
    </source>
</reference>
<feature type="signal peptide" evidence="3">
    <location>
        <begin position="1"/>
        <end position="22"/>
    </location>
</feature>
<keyword evidence="3" id="KW-0732">Signal</keyword>
<gene>
    <name evidence="4" type="ORF">D3F03_07270</name>
</gene>
<keyword evidence="5" id="KW-1185">Reference proteome</keyword>
<feature type="region of interest" description="Disordered" evidence="1">
    <location>
        <begin position="22"/>
        <end position="44"/>
    </location>
</feature>
<evidence type="ECO:0000256" key="3">
    <source>
        <dbReference type="SAM" id="SignalP"/>
    </source>
</evidence>
<comment type="caution">
    <text evidence="4">The sequence shown here is derived from an EMBL/GenBank/DDBJ whole genome shotgun (WGS) entry which is preliminary data.</text>
</comment>
<keyword evidence="2" id="KW-1133">Transmembrane helix</keyword>
<evidence type="ECO:0000313" key="5">
    <source>
        <dbReference type="Proteomes" id="UP000266302"/>
    </source>
</evidence>
<evidence type="ECO:0008006" key="6">
    <source>
        <dbReference type="Google" id="ProtNLM"/>
    </source>
</evidence>
<feature type="transmembrane region" description="Helical" evidence="2">
    <location>
        <begin position="159"/>
        <end position="177"/>
    </location>
</feature>
<dbReference type="Proteomes" id="UP000266302">
    <property type="component" value="Unassembled WGS sequence"/>
</dbReference>
<dbReference type="EMBL" id="QXJC01000003">
    <property type="protein sequence ID" value="RID98073.1"/>
    <property type="molecule type" value="Genomic_DNA"/>
</dbReference>
<sequence length="185" mass="18592">MKFLRIFCVAVALAVPPLTSHAHGGEDHGNAPAPAPVASAAPRAQAQSEDFELVAEVQGQGQALVLFLDRFDSNAPVVGAQVEVDGGGPPTMAAETAPGVYRVAAGPWTQPGRHALTVSVQAGDTADLLSATLDVPAAAAAAPAAPLAVGSPATTKRSLWALAGALALAALGGFTWLRRRTSTSS</sequence>
<dbReference type="RefSeq" id="WP_119108737.1">
    <property type="nucleotide sequence ID" value="NZ_QXJC01000003.1"/>
</dbReference>
<organism evidence="4 5">
    <name type="scientific">Simplicispira hankyongi</name>
    <dbReference type="NCBI Taxonomy" id="2315688"/>
    <lineage>
        <taxon>Bacteria</taxon>
        <taxon>Pseudomonadati</taxon>
        <taxon>Pseudomonadota</taxon>
        <taxon>Betaproteobacteria</taxon>
        <taxon>Burkholderiales</taxon>
        <taxon>Comamonadaceae</taxon>
        <taxon>Simplicispira</taxon>
    </lineage>
</organism>
<protein>
    <recommendedName>
        <fullName evidence="6">Carboxypeptidase regulatory-like domain-containing protein</fullName>
    </recommendedName>
</protein>
<dbReference type="AlphaFoldDB" id="A0A398CGY1"/>
<feature type="chain" id="PRO_5017337870" description="Carboxypeptidase regulatory-like domain-containing protein" evidence="3">
    <location>
        <begin position="23"/>
        <end position="185"/>
    </location>
</feature>
<evidence type="ECO:0000313" key="4">
    <source>
        <dbReference type="EMBL" id="RID98073.1"/>
    </source>
</evidence>
<name>A0A398CGY1_9BURK</name>
<accession>A0A398CGY1</accession>
<evidence type="ECO:0000256" key="2">
    <source>
        <dbReference type="SAM" id="Phobius"/>
    </source>
</evidence>
<dbReference type="OrthoDB" id="6881973at2"/>
<proteinExistence type="predicted"/>
<keyword evidence="2" id="KW-0472">Membrane</keyword>